<evidence type="ECO:0000313" key="1">
    <source>
        <dbReference type="EMBL" id="KAL0118585.1"/>
    </source>
</evidence>
<accession>A0AAW2FTT4</accession>
<name>A0AAW2FTT4_9HYME</name>
<proteinExistence type="predicted"/>
<organism evidence="1 2">
    <name type="scientific">Cardiocondyla obscurior</name>
    <dbReference type="NCBI Taxonomy" id="286306"/>
    <lineage>
        <taxon>Eukaryota</taxon>
        <taxon>Metazoa</taxon>
        <taxon>Ecdysozoa</taxon>
        <taxon>Arthropoda</taxon>
        <taxon>Hexapoda</taxon>
        <taxon>Insecta</taxon>
        <taxon>Pterygota</taxon>
        <taxon>Neoptera</taxon>
        <taxon>Endopterygota</taxon>
        <taxon>Hymenoptera</taxon>
        <taxon>Apocrita</taxon>
        <taxon>Aculeata</taxon>
        <taxon>Formicoidea</taxon>
        <taxon>Formicidae</taxon>
        <taxon>Myrmicinae</taxon>
        <taxon>Cardiocondyla</taxon>
    </lineage>
</organism>
<dbReference type="AlphaFoldDB" id="A0AAW2FTT4"/>
<dbReference type="Proteomes" id="UP001430953">
    <property type="component" value="Unassembled WGS sequence"/>
</dbReference>
<protein>
    <submittedName>
        <fullName evidence="1">Uncharacterized protein</fullName>
    </submittedName>
</protein>
<comment type="caution">
    <text evidence="1">The sequence shown here is derived from an EMBL/GenBank/DDBJ whole genome shotgun (WGS) entry which is preliminary data.</text>
</comment>
<keyword evidence="2" id="KW-1185">Reference proteome</keyword>
<dbReference type="EMBL" id="JADYXP020000008">
    <property type="protein sequence ID" value="KAL0118585.1"/>
    <property type="molecule type" value="Genomic_DNA"/>
</dbReference>
<reference evidence="1 2" key="1">
    <citation type="submission" date="2023-03" db="EMBL/GenBank/DDBJ databases">
        <title>High recombination rates correlate with genetic variation in Cardiocondyla obscurior ants.</title>
        <authorList>
            <person name="Errbii M."/>
        </authorList>
    </citation>
    <scope>NUCLEOTIDE SEQUENCE [LARGE SCALE GENOMIC DNA]</scope>
    <source>
        <strain evidence="1">Alpha-2009</strain>
        <tissue evidence="1">Whole body</tissue>
    </source>
</reference>
<sequence>MLGPDRRALIHITPFLLNSRNFVPVFDSLSLKLLVEMSYTPLSRSRIGAFVRVGGDWRARRKRKFAIARERNMRIMPRLEKRKKKREREKENIRPELVTDLYVATRTH</sequence>
<evidence type="ECO:0000313" key="2">
    <source>
        <dbReference type="Proteomes" id="UP001430953"/>
    </source>
</evidence>
<gene>
    <name evidence="1" type="ORF">PUN28_009331</name>
</gene>